<proteinExistence type="predicted"/>
<accession>A0A1C9EG96</accession>
<evidence type="ECO:0000259" key="2">
    <source>
        <dbReference type="PROSITE" id="PS50157"/>
    </source>
</evidence>
<evidence type="ECO:0000313" key="3">
    <source>
        <dbReference type="EMBL" id="AON96506.1"/>
    </source>
</evidence>
<protein>
    <recommendedName>
        <fullName evidence="2">C2H2-type domain-containing protein</fullName>
    </recommendedName>
</protein>
<dbReference type="GO" id="GO:0006355">
    <property type="term" value="P:regulation of DNA-templated transcription"/>
    <property type="evidence" value="ECO:0007669"/>
    <property type="project" value="InterPro"/>
</dbReference>
<dbReference type="Gene3D" id="3.30.160.60">
    <property type="entry name" value="Classic Zinc Finger"/>
    <property type="match status" value="1"/>
</dbReference>
<dbReference type="Pfam" id="PF01402">
    <property type="entry name" value="RHH_1"/>
    <property type="match status" value="1"/>
</dbReference>
<dbReference type="SMART" id="SM00355">
    <property type="entry name" value="ZnF_C2H2"/>
    <property type="match status" value="1"/>
</dbReference>
<evidence type="ECO:0000256" key="1">
    <source>
        <dbReference type="PROSITE-ProRule" id="PRU00042"/>
    </source>
</evidence>
<keyword evidence="1" id="KW-0862">Zinc</keyword>
<dbReference type="GO" id="GO:0008270">
    <property type="term" value="F:zinc ion binding"/>
    <property type="evidence" value="ECO:0007669"/>
    <property type="project" value="UniProtKB-KW"/>
</dbReference>
<reference evidence="3" key="1">
    <citation type="submission" date="2016-07" db="EMBL/GenBank/DDBJ databases">
        <authorList>
            <person name="Vestergaard G."/>
            <person name="Garrett R.A."/>
        </authorList>
    </citation>
    <scope>NUCLEOTIDE SEQUENCE [LARGE SCALE GENOMIC DNA]</scope>
    <source>
        <strain evidence="3">ATV.v1</strain>
    </source>
</reference>
<feature type="domain" description="C2H2-type" evidence="2">
    <location>
        <begin position="114"/>
        <end position="139"/>
    </location>
</feature>
<keyword evidence="1" id="KW-0479">Metal-binding</keyword>
<dbReference type="EMBL" id="KX607102">
    <property type="protein sequence ID" value="AON96506.1"/>
    <property type="molecule type" value="Genomic_DNA"/>
</dbReference>
<dbReference type="CDD" id="cd21631">
    <property type="entry name" value="RHH_CopG_NikR-like"/>
    <property type="match status" value="1"/>
</dbReference>
<organism evidence="3">
    <name type="scientific">Acidianus two-tailed phage variant 1</name>
    <dbReference type="NCBI Taxonomy" id="1898550"/>
    <lineage>
        <taxon>Viruses</taxon>
        <taxon>Viruses incertae sedis</taxon>
        <taxon>Bicaudaviridae</taxon>
        <taxon>Bicaudavirus</taxon>
        <taxon>Acidianus two-tailed virus</taxon>
    </lineage>
</organism>
<keyword evidence="1" id="KW-0863">Zinc-finger</keyword>
<dbReference type="InterPro" id="IPR002145">
    <property type="entry name" value="CopG"/>
</dbReference>
<dbReference type="SMR" id="A0A1C9EG96"/>
<dbReference type="PROSITE" id="PS50157">
    <property type="entry name" value="ZINC_FINGER_C2H2_2"/>
    <property type="match status" value="1"/>
</dbReference>
<dbReference type="InterPro" id="IPR013087">
    <property type="entry name" value="Znf_C2H2_type"/>
</dbReference>
<sequence length="189" mass="22109">MKVLSFLIRQDHLLYLDIFAKQNNLTRSDAIRYAISVLDEESTPVSLVGFPGIKLVRTSVKLAENVISRIDRLAILSKITRSDVIRNAIYHLLINNAPKQLPPVTAQTEKKYGYVCPYCVSRFPTVRALKIHLKRRHNGFPWCPVCYKPLKNKNATNHFRRFTDPQHQFWYMISRKRYLSSHRKEAVKQ</sequence>
<dbReference type="PROSITE" id="PS00028">
    <property type="entry name" value="ZINC_FINGER_C2H2_1"/>
    <property type="match status" value="1"/>
</dbReference>
<dbReference type="Proteomes" id="UP000225139">
    <property type="component" value="Segment"/>
</dbReference>
<name>A0A1C9EG96_ATV</name>